<organism evidence="1 2">
    <name type="scientific">Lentilactobacillus sunkii</name>
    <dbReference type="NCBI Taxonomy" id="481719"/>
    <lineage>
        <taxon>Bacteria</taxon>
        <taxon>Bacillati</taxon>
        <taxon>Bacillota</taxon>
        <taxon>Bacilli</taxon>
        <taxon>Lactobacillales</taxon>
        <taxon>Lactobacillaceae</taxon>
        <taxon>Lentilactobacillus</taxon>
    </lineage>
</organism>
<dbReference type="RefSeq" id="WP_070367657.1">
    <property type="nucleotide sequence ID" value="NZ_JAZHVW010000001.1"/>
</dbReference>
<gene>
    <name evidence="1" type="ORF">LASUN_10540</name>
</gene>
<comment type="caution">
    <text evidence="1">The sequence shown here is derived from an EMBL/GenBank/DDBJ whole genome shotgun (WGS) entry which is preliminary data.</text>
</comment>
<name>A0A1E7XE98_9LACO</name>
<protein>
    <submittedName>
        <fullName evidence="1">Uncharacterized protein</fullName>
    </submittedName>
</protein>
<dbReference type="EMBL" id="MIQE01000010">
    <property type="protein sequence ID" value="OFA11445.1"/>
    <property type="molecule type" value="Genomic_DNA"/>
</dbReference>
<proteinExistence type="predicted"/>
<dbReference type="AlphaFoldDB" id="A0A1E7XE98"/>
<dbReference type="Proteomes" id="UP000177010">
    <property type="component" value="Unassembled WGS sequence"/>
</dbReference>
<reference evidence="1 2" key="1">
    <citation type="submission" date="2016-09" db="EMBL/GenBank/DDBJ databases">
        <title>Genome Sequence of Lactobacillus sunkii Strain CG01.</title>
        <authorList>
            <person name="Poehlein A."/>
            <person name="Gabris C."/>
            <person name="Bengelsdorf F.R."/>
            <person name="Duerre P."/>
            <person name="Daniel R."/>
        </authorList>
    </citation>
    <scope>NUCLEOTIDE SEQUENCE [LARGE SCALE GENOMIC DNA]</scope>
    <source>
        <strain evidence="1 2">CG_D</strain>
    </source>
</reference>
<evidence type="ECO:0000313" key="2">
    <source>
        <dbReference type="Proteomes" id="UP000177010"/>
    </source>
</evidence>
<accession>A0A1E7XE98</accession>
<dbReference type="STRING" id="481719.LASUN_10540"/>
<evidence type="ECO:0000313" key="1">
    <source>
        <dbReference type="EMBL" id="OFA11445.1"/>
    </source>
</evidence>
<sequence length="163" mass="18775">MKFMKLSMEIALVITGIVIGLQSGPQIARASHMQSVFPAYSRHTWYEYIPGHGYERIHFYRRTIIRTSKHHRSYEYVTTKGFNNIREPYKAVFVSGHKFTAPTGRSPHAMASMIPGYWVVKHVTVYGKRRIALASAVGAGFNINNTYAFRKKVPWQVSWMYNA</sequence>